<protein>
    <submittedName>
        <fullName evidence="6">Phosphoribosylformimino-5-aminoimidazole carboxamide ribotide isomerase</fullName>
    </submittedName>
</protein>
<keyword evidence="7" id="KW-1185">Reference proteome</keyword>
<dbReference type="RefSeq" id="WP_132031486.1">
    <property type="nucleotide sequence ID" value="NZ_SMAI01000006.1"/>
</dbReference>
<dbReference type="Gene3D" id="3.20.20.70">
    <property type="entry name" value="Aldolase class I"/>
    <property type="match status" value="1"/>
</dbReference>
<dbReference type="InterPro" id="IPR013785">
    <property type="entry name" value="Aldolase_TIM"/>
</dbReference>
<proteinExistence type="inferred from homology"/>
<evidence type="ECO:0000256" key="5">
    <source>
        <dbReference type="RuleBase" id="RU003657"/>
    </source>
</evidence>
<comment type="caution">
    <text evidence="6">The sequence shown here is derived from an EMBL/GenBank/DDBJ whole genome shotgun (WGS) entry which is preliminary data.</text>
</comment>
<comment type="similarity">
    <text evidence="1 5">Belongs to the HisA/HisF family.</text>
</comment>
<dbReference type="EMBL" id="SMAI01000006">
    <property type="protein sequence ID" value="TCT04717.1"/>
    <property type="molecule type" value="Genomic_DNA"/>
</dbReference>
<evidence type="ECO:0000256" key="1">
    <source>
        <dbReference type="ARBA" id="ARBA00009667"/>
    </source>
</evidence>
<dbReference type="OrthoDB" id="8535539at2"/>
<dbReference type="CDD" id="cd04723">
    <property type="entry name" value="HisA_HisF"/>
    <property type="match status" value="1"/>
</dbReference>
<organism evidence="6 7">
    <name type="scientific">Aquabacter spiritensis</name>
    <dbReference type="NCBI Taxonomy" id="933073"/>
    <lineage>
        <taxon>Bacteria</taxon>
        <taxon>Pseudomonadati</taxon>
        <taxon>Pseudomonadota</taxon>
        <taxon>Alphaproteobacteria</taxon>
        <taxon>Hyphomicrobiales</taxon>
        <taxon>Xanthobacteraceae</taxon>
        <taxon>Aquabacter</taxon>
    </lineage>
</organism>
<dbReference type="InterPro" id="IPR011060">
    <property type="entry name" value="RibuloseP-bd_barrel"/>
</dbReference>
<gene>
    <name evidence="6" type="ORF">EDC64_106149</name>
</gene>
<evidence type="ECO:0000313" key="7">
    <source>
        <dbReference type="Proteomes" id="UP000294664"/>
    </source>
</evidence>
<keyword evidence="2 5" id="KW-0028">Amino-acid biosynthesis</keyword>
<dbReference type="Pfam" id="PF00977">
    <property type="entry name" value="His_biosynth"/>
    <property type="match status" value="1"/>
</dbReference>
<dbReference type="Proteomes" id="UP000294664">
    <property type="component" value="Unassembled WGS sequence"/>
</dbReference>
<comment type="pathway">
    <text evidence="4">Amino-acid biosynthesis.</text>
</comment>
<accession>A0A4R3M0T4</accession>
<keyword evidence="3 5" id="KW-0368">Histidine biosynthesis</keyword>
<dbReference type="GO" id="GO:0000105">
    <property type="term" value="P:L-histidine biosynthetic process"/>
    <property type="evidence" value="ECO:0007669"/>
    <property type="project" value="UniProtKB-KW"/>
</dbReference>
<name>A0A4R3M0T4_9HYPH</name>
<dbReference type="GO" id="GO:0016853">
    <property type="term" value="F:isomerase activity"/>
    <property type="evidence" value="ECO:0007669"/>
    <property type="project" value="UniProtKB-KW"/>
</dbReference>
<evidence type="ECO:0000256" key="4">
    <source>
        <dbReference type="ARBA" id="ARBA00029440"/>
    </source>
</evidence>
<keyword evidence="6" id="KW-0413">Isomerase</keyword>
<dbReference type="SUPFAM" id="SSF51366">
    <property type="entry name" value="Ribulose-phoshate binding barrel"/>
    <property type="match status" value="1"/>
</dbReference>
<evidence type="ECO:0000313" key="6">
    <source>
        <dbReference type="EMBL" id="TCT04717.1"/>
    </source>
</evidence>
<dbReference type="AlphaFoldDB" id="A0A4R3M0T4"/>
<evidence type="ECO:0000256" key="3">
    <source>
        <dbReference type="ARBA" id="ARBA00023102"/>
    </source>
</evidence>
<reference evidence="6 7" key="1">
    <citation type="submission" date="2019-03" db="EMBL/GenBank/DDBJ databases">
        <title>Genomic Encyclopedia of Type Strains, Phase IV (KMG-IV): sequencing the most valuable type-strain genomes for metagenomic binning, comparative biology and taxonomic classification.</title>
        <authorList>
            <person name="Goeker M."/>
        </authorList>
    </citation>
    <scope>NUCLEOTIDE SEQUENCE [LARGE SCALE GENOMIC DNA]</scope>
    <source>
        <strain evidence="6 7">DSM 9035</strain>
    </source>
</reference>
<sequence length="230" mass="23419">MQVIPVLDLLGGQVVHARRGARHLYRPVVSRLADGADPAALVAALLALAPFRTLYIADLDAIAGRPGHGAAIADLRLRFPGLAVWVDAGESDPVALARRRAAGQGTPVVGSESLVGWAALSALSGSDFVLSLDRGADGPLGPEEVHEDPALWPERVIAMTLARVGSGAGPDLDHLAALADRAPGSRIFAAGGVRGRDDLTVLAQAGLAGVLVASALHDGTLGAADLAPFL</sequence>
<dbReference type="InterPro" id="IPR006062">
    <property type="entry name" value="His_biosynth"/>
</dbReference>
<evidence type="ECO:0000256" key="2">
    <source>
        <dbReference type="ARBA" id="ARBA00022605"/>
    </source>
</evidence>